<feature type="region of interest" description="Disordered" evidence="1">
    <location>
        <begin position="1"/>
        <end position="20"/>
    </location>
</feature>
<evidence type="ECO:0000313" key="3">
    <source>
        <dbReference type="Proteomes" id="UP001217325"/>
    </source>
</evidence>
<gene>
    <name evidence="2" type="ORF">PXH69_21250</name>
</gene>
<dbReference type="EMBL" id="JARDXE010000014">
    <property type="protein sequence ID" value="MDE8647503.1"/>
    <property type="molecule type" value="Genomic_DNA"/>
</dbReference>
<evidence type="ECO:0000313" key="2">
    <source>
        <dbReference type="EMBL" id="MDE8647503.1"/>
    </source>
</evidence>
<organism evidence="2 3">
    <name type="scientific">Rhodococcus qingshengii</name>
    <dbReference type="NCBI Taxonomy" id="334542"/>
    <lineage>
        <taxon>Bacteria</taxon>
        <taxon>Bacillati</taxon>
        <taxon>Actinomycetota</taxon>
        <taxon>Actinomycetes</taxon>
        <taxon>Mycobacteriales</taxon>
        <taxon>Nocardiaceae</taxon>
        <taxon>Rhodococcus</taxon>
        <taxon>Rhodococcus erythropolis group</taxon>
    </lineage>
</organism>
<evidence type="ECO:0000256" key="1">
    <source>
        <dbReference type="SAM" id="MobiDB-lite"/>
    </source>
</evidence>
<proteinExistence type="predicted"/>
<dbReference type="AlphaFoldDB" id="A0AAW6LNW4"/>
<evidence type="ECO:0008006" key="4">
    <source>
        <dbReference type="Google" id="ProtNLM"/>
    </source>
</evidence>
<protein>
    <recommendedName>
        <fullName evidence="4">Centromere-binding protein ParB C-terminal domain-containing protein</fullName>
    </recommendedName>
</protein>
<accession>A0AAW6LNW4</accession>
<dbReference type="RefSeq" id="WP_097388423.1">
    <property type="nucleotide sequence ID" value="NZ_JARDXE010000014.1"/>
</dbReference>
<dbReference type="Gene3D" id="6.10.180.30">
    <property type="match status" value="1"/>
</dbReference>
<name>A0AAW6LNW4_RHOSG</name>
<dbReference type="Proteomes" id="UP001217325">
    <property type="component" value="Unassembled WGS sequence"/>
</dbReference>
<sequence>MAARSESAKHPGDEPQQRKVLLSVDDDLKTRMKWTIEHTRARTGITTQQMFIRVAIEDLCLKLEKQYNGGKPFPKPADARTR</sequence>
<reference evidence="2" key="1">
    <citation type="submission" date="2023-02" db="EMBL/GenBank/DDBJ databases">
        <title>A novel hydrolase synthesized by Rhodococcus erythropolis HQ is responsible for the detoxification of Zearalenone.</title>
        <authorList>
            <person name="Hu J."/>
            <person name="Xu J."/>
        </authorList>
    </citation>
    <scope>NUCLEOTIDE SEQUENCE</scope>
    <source>
        <strain evidence="2">HQ</strain>
    </source>
</reference>
<comment type="caution">
    <text evidence="2">The sequence shown here is derived from an EMBL/GenBank/DDBJ whole genome shotgun (WGS) entry which is preliminary data.</text>
</comment>
<feature type="compositionally biased region" description="Basic and acidic residues" evidence="1">
    <location>
        <begin position="1"/>
        <end position="17"/>
    </location>
</feature>